<keyword evidence="12" id="KW-0963">Cytoplasm</keyword>
<protein>
    <recommendedName>
        <fullName evidence="4 12">Homoserine kinase</fullName>
        <shortName evidence="12">HK</shortName>
        <shortName evidence="12">HSK</shortName>
        <ecNumber evidence="3 12">2.7.1.39</ecNumber>
    </recommendedName>
</protein>
<dbReference type="NCBIfam" id="NF002288">
    <property type="entry name" value="PRK01212.1-4"/>
    <property type="match status" value="1"/>
</dbReference>
<evidence type="ECO:0000256" key="2">
    <source>
        <dbReference type="ARBA" id="ARBA00007370"/>
    </source>
</evidence>
<keyword evidence="7 12" id="KW-0791">Threonine biosynthesis</keyword>
<comment type="subcellular location">
    <subcellularLocation>
        <location evidence="12">Cytoplasm</location>
    </subcellularLocation>
</comment>
<keyword evidence="8 12" id="KW-0547">Nucleotide-binding</keyword>
<dbReference type="HAMAP" id="MF_00384">
    <property type="entry name" value="Homoser_kinase"/>
    <property type="match status" value="1"/>
</dbReference>
<dbReference type="Gene3D" id="3.30.230.10">
    <property type="match status" value="1"/>
</dbReference>
<evidence type="ECO:0000259" key="13">
    <source>
        <dbReference type="Pfam" id="PF00288"/>
    </source>
</evidence>
<name>A0AAU9D118_9BACT</name>
<dbReference type="InterPro" id="IPR000870">
    <property type="entry name" value="Homoserine_kinase"/>
</dbReference>
<proteinExistence type="inferred from homology"/>
<keyword evidence="9 12" id="KW-0418">Kinase</keyword>
<reference evidence="15 16" key="1">
    <citation type="submission" date="2021-12" db="EMBL/GenBank/DDBJ databases">
        <title>Genome sequencing of bacteria with rrn-lacking chromosome and rrn-plasmid.</title>
        <authorList>
            <person name="Anda M."/>
            <person name="Iwasaki W."/>
        </authorList>
    </citation>
    <scope>NUCLEOTIDE SEQUENCE [LARGE SCALE GENOMIC DNA]</scope>
    <source>
        <strain evidence="15 16">DSM 100852</strain>
    </source>
</reference>
<evidence type="ECO:0000313" key="16">
    <source>
        <dbReference type="Proteomes" id="UP001348817"/>
    </source>
</evidence>
<dbReference type="GO" id="GO:0005524">
    <property type="term" value="F:ATP binding"/>
    <property type="evidence" value="ECO:0007669"/>
    <property type="project" value="UniProtKB-UniRule"/>
</dbReference>
<dbReference type="SUPFAM" id="SSF55060">
    <property type="entry name" value="GHMP Kinase, C-terminal domain"/>
    <property type="match status" value="1"/>
</dbReference>
<feature type="domain" description="GHMP kinase C-terminal" evidence="14">
    <location>
        <begin position="212"/>
        <end position="289"/>
    </location>
</feature>
<dbReference type="GO" id="GO:0005737">
    <property type="term" value="C:cytoplasm"/>
    <property type="evidence" value="ECO:0007669"/>
    <property type="project" value="UniProtKB-SubCell"/>
</dbReference>
<dbReference type="GO" id="GO:0004413">
    <property type="term" value="F:homoserine kinase activity"/>
    <property type="evidence" value="ECO:0007669"/>
    <property type="project" value="UniProtKB-UniRule"/>
</dbReference>
<evidence type="ECO:0000313" key="15">
    <source>
        <dbReference type="EMBL" id="BDD11377.1"/>
    </source>
</evidence>
<feature type="domain" description="GHMP kinase N-terminal" evidence="13">
    <location>
        <begin position="66"/>
        <end position="151"/>
    </location>
</feature>
<evidence type="ECO:0000256" key="12">
    <source>
        <dbReference type="HAMAP-Rule" id="MF_00384"/>
    </source>
</evidence>
<keyword evidence="5 12" id="KW-0028">Amino-acid biosynthesis</keyword>
<dbReference type="PROSITE" id="PS00627">
    <property type="entry name" value="GHMP_KINASES_ATP"/>
    <property type="match status" value="1"/>
</dbReference>
<organism evidence="15 16">
    <name type="scientific">Fulvitalea axinellae</name>
    <dbReference type="NCBI Taxonomy" id="1182444"/>
    <lineage>
        <taxon>Bacteria</taxon>
        <taxon>Pseudomonadati</taxon>
        <taxon>Bacteroidota</taxon>
        <taxon>Cytophagia</taxon>
        <taxon>Cytophagales</taxon>
        <taxon>Persicobacteraceae</taxon>
        <taxon>Fulvitalea</taxon>
    </lineage>
</organism>
<evidence type="ECO:0000256" key="8">
    <source>
        <dbReference type="ARBA" id="ARBA00022741"/>
    </source>
</evidence>
<evidence type="ECO:0000256" key="1">
    <source>
        <dbReference type="ARBA" id="ARBA00005015"/>
    </source>
</evidence>
<dbReference type="GO" id="GO:0009088">
    <property type="term" value="P:threonine biosynthetic process"/>
    <property type="evidence" value="ECO:0007669"/>
    <property type="project" value="UniProtKB-UniRule"/>
</dbReference>
<evidence type="ECO:0000259" key="14">
    <source>
        <dbReference type="Pfam" id="PF08544"/>
    </source>
</evidence>
<comment type="pathway">
    <text evidence="1 12">Amino-acid biosynthesis; L-threonine biosynthesis; L-threonine from L-aspartate: step 4/5.</text>
</comment>
<dbReference type="InterPro" id="IPR036554">
    <property type="entry name" value="GHMP_kinase_C_sf"/>
</dbReference>
<dbReference type="KEGG" id="fax:FUAX_38090"/>
<evidence type="ECO:0000256" key="10">
    <source>
        <dbReference type="ARBA" id="ARBA00022840"/>
    </source>
</evidence>
<dbReference type="EMBL" id="AP025314">
    <property type="protein sequence ID" value="BDD11377.1"/>
    <property type="molecule type" value="Genomic_DNA"/>
</dbReference>
<keyword evidence="16" id="KW-1185">Reference proteome</keyword>
<dbReference type="SUPFAM" id="SSF54211">
    <property type="entry name" value="Ribosomal protein S5 domain 2-like"/>
    <property type="match status" value="1"/>
</dbReference>
<evidence type="ECO:0000256" key="5">
    <source>
        <dbReference type="ARBA" id="ARBA00022605"/>
    </source>
</evidence>
<sequence length="321" mass="33454">MSLDYIKVFAPATVANVACGFDVLGFAIDSPGDEVELTKSDTGEVRITKIIGDGGKLPTDADKNTAGVVVKAFLEAIGSKQGIDIVLHKHMPLGSGMGSSAASSAAAVYAANKLMGSPLSDLEILPFAMEGERIACGSAHADNVAPSLLGGFTLIRSYSPLDVVKIDVPDELFATVVHPKIVVNTKDARKILKGQVPLDKAIRQWGNVGALIAGLLQKDYGLISRSLEDVIIEPVRSLLLPGFDEAKQAALEAGALGFGISGSGPSLFSLNRGKKTAETVAHAIKSVYDGLGIETDLFVSAVNQQGPSIIRSNESDSAKTI</sequence>
<evidence type="ECO:0000256" key="9">
    <source>
        <dbReference type="ARBA" id="ARBA00022777"/>
    </source>
</evidence>
<dbReference type="Gene3D" id="3.30.70.890">
    <property type="entry name" value="GHMP kinase, C-terminal domain"/>
    <property type="match status" value="1"/>
</dbReference>
<comment type="similarity">
    <text evidence="2 12">Belongs to the GHMP kinase family. Homoserine kinase subfamily.</text>
</comment>
<dbReference type="InterPro" id="IPR014721">
    <property type="entry name" value="Ribsml_uS5_D2-typ_fold_subgr"/>
</dbReference>
<evidence type="ECO:0000256" key="3">
    <source>
        <dbReference type="ARBA" id="ARBA00012078"/>
    </source>
</evidence>
<dbReference type="PRINTS" id="PR00958">
    <property type="entry name" value="HOMSERKINASE"/>
</dbReference>
<dbReference type="PANTHER" id="PTHR20861">
    <property type="entry name" value="HOMOSERINE/4-DIPHOSPHOCYTIDYL-2-C-METHYL-D-ERYTHRITOL KINASE"/>
    <property type="match status" value="1"/>
</dbReference>
<dbReference type="Pfam" id="PF08544">
    <property type="entry name" value="GHMP_kinases_C"/>
    <property type="match status" value="1"/>
</dbReference>
<evidence type="ECO:0000256" key="6">
    <source>
        <dbReference type="ARBA" id="ARBA00022679"/>
    </source>
</evidence>
<dbReference type="InterPro" id="IPR013750">
    <property type="entry name" value="GHMP_kinase_C_dom"/>
</dbReference>
<dbReference type="PIRSF" id="PIRSF000676">
    <property type="entry name" value="Homoser_kin"/>
    <property type="match status" value="1"/>
</dbReference>
<keyword evidence="6 12" id="KW-0808">Transferase</keyword>
<dbReference type="NCBIfam" id="TIGR00191">
    <property type="entry name" value="thrB"/>
    <property type="match status" value="1"/>
</dbReference>
<dbReference type="EC" id="2.7.1.39" evidence="3 12"/>
<gene>
    <name evidence="15" type="primary">thrB_1</name>
    <name evidence="12" type="synonym">thrB</name>
    <name evidence="15" type="ORF">FUAX_38090</name>
</gene>
<comment type="function">
    <text evidence="12">Catalyzes the ATP-dependent phosphorylation of L-homoserine to L-homoserine phosphate.</text>
</comment>
<evidence type="ECO:0000256" key="7">
    <source>
        <dbReference type="ARBA" id="ARBA00022697"/>
    </source>
</evidence>
<dbReference type="InterPro" id="IPR020568">
    <property type="entry name" value="Ribosomal_Su5_D2-typ_SF"/>
</dbReference>
<dbReference type="Proteomes" id="UP001348817">
    <property type="component" value="Chromosome"/>
</dbReference>
<dbReference type="InterPro" id="IPR006203">
    <property type="entry name" value="GHMP_knse_ATP-bd_CS"/>
</dbReference>
<dbReference type="AlphaFoldDB" id="A0AAU9D118"/>
<accession>A0AAU9D118</accession>
<dbReference type="PANTHER" id="PTHR20861:SF1">
    <property type="entry name" value="HOMOSERINE KINASE"/>
    <property type="match status" value="1"/>
</dbReference>
<evidence type="ECO:0000256" key="4">
    <source>
        <dbReference type="ARBA" id="ARBA00017858"/>
    </source>
</evidence>
<feature type="binding site" evidence="12">
    <location>
        <begin position="92"/>
        <end position="102"/>
    </location>
    <ligand>
        <name>ATP</name>
        <dbReference type="ChEBI" id="CHEBI:30616"/>
    </ligand>
</feature>
<keyword evidence="10 12" id="KW-0067">ATP-binding</keyword>
<dbReference type="Pfam" id="PF00288">
    <property type="entry name" value="GHMP_kinases_N"/>
    <property type="match status" value="1"/>
</dbReference>
<evidence type="ECO:0000256" key="11">
    <source>
        <dbReference type="ARBA" id="ARBA00049375"/>
    </source>
</evidence>
<dbReference type="InterPro" id="IPR006204">
    <property type="entry name" value="GHMP_kinase_N_dom"/>
</dbReference>
<comment type="catalytic activity">
    <reaction evidence="11 12">
        <text>L-homoserine + ATP = O-phospho-L-homoserine + ADP + H(+)</text>
        <dbReference type="Rhea" id="RHEA:13985"/>
        <dbReference type="ChEBI" id="CHEBI:15378"/>
        <dbReference type="ChEBI" id="CHEBI:30616"/>
        <dbReference type="ChEBI" id="CHEBI:57476"/>
        <dbReference type="ChEBI" id="CHEBI:57590"/>
        <dbReference type="ChEBI" id="CHEBI:456216"/>
        <dbReference type="EC" id="2.7.1.39"/>
    </reaction>
</comment>